<evidence type="ECO:0000313" key="6">
    <source>
        <dbReference type="Proteomes" id="UP001180825"/>
    </source>
</evidence>
<dbReference type="Pfam" id="PF00004">
    <property type="entry name" value="AAA"/>
    <property type="match status" value="1"/>
</dbReference>
<gene>
    <name evidence="5" type="ORF">J2X21_003753</name>
</gene>
<dbReference type="SUPFAM" id="SSF52540">
    <property type="entry name" value="P-loop containing nucleoside triphosphate hydrolases"/>
    <property type="match status" value="1"/>
</dbReference>
<dbReference type="Gene3D" id="1.10.8.60">
    <property type="match status" value="1"/>
</dbReference>
<organism evidence="5 6">
    <name type="scientific">Roseateles asaccharophilus</name>
    <dbReference type="NCBI Taxonomy" id="582607"/>
    <lineage>
        <taxon>Bacteria</taxon>
        <taxon>Pseudomonadati</taxon>
        <taxon>Pseudomonadota</taxon>
        <taxon>Betaproteobacteria</taxon>
        <taxon>Burkholderiales</taxon>
        <taxon>Sphaerotilaceae</taxon>
        <taxon>Roseateles</taxon>
    </lineage>
</organism>
<dbReference type="Proteomes" id="UP001180825">
    <property type="component" value="Unassembled WGS sequence"/>
</dbReference>
<dbReference type="Gene3D" id="3.40.50.300">
    <property type="entry name" value="P-loop containing nucleotide triphosphate hydrolases"/>
    <property type="match status" value="1"/>
</dbReference>
<dbReference type="RefSeq" id="WP_310331134.1">
    <property type="nucleotide sequence ID" value="NZ_JAVDXV010000007.1"/>
</dbReference>
<dbReference type="InterPro" id="IPR003959">
    <property type="entry name" value="ATPase_AAA_core"/>
</dbReference>
<comment type="caution">
    <text evidence="5">The sequence shown here is derived from an EMBL/GenBank/DDBJ whole genome shotgun (WGS) entry which is preliminary data.</text>
</comment>
<reference evidence="5 6" key="1">
    <citation type="submission" date="2023-07" db="EMBL/GenBank/DDBJ databases">
        <title>Sorghum-associated microbial communities from plants grown in Nebraska, USA.</title>
        <authorList>
            <person name="Schachtman D."/>
        </authorList>
    </citation>
    <scope>NUCLEOTIDE SEQUENCE [LARGE SCALE GENOMIC DNA]</scope>
    <source>
        <strain evidence="5 6">BE316</strain>
    </source>
</reference>
<dbReference type="SMART" id="SM00382">
    <property type="entry name" value="AAA"/>
    <property type="match status" value="1"/>
</dbReference>
<accession>A0ABU2ABL2</accession>
<name>A0ABU2ABL2_9BURK</name>
<evidence type="ECO:0000313" key="5">
    <source>
        <dbReference type="EMBL" id="MDR7334597.1"/>
    </source>
</evidence>
<dbReference type="EMBL" id="JAVDXV010000007">
    <property type="protein sequence ID" value="MDR7334597.1"/>
    <property type="molecule type" value="Genomic_DNA"/>
</dbReference>
<sequence>MWTGAEPGERVRANARALQAELRWLDEVLQVRLAAHFGATAGREARQELPPPPRLDEGPAANDLAQLVRRCELGPAERLVLALALAPHLRPQILDLLFVTNENLNRGFCEFGGWKGRQHGGFLPTVETAAFLVAGENLGQRFELHRLLDDAAPLRRHGLVRLQHEAPSEPWYGAALLAGRETLDQLWSGETRKPDYGANFPAKLIETRLGWSDLVLDADVMEEVQAIATWARHGETLMRDWQLQKALKPGYRCLFFGPPGTGKTLTATLIGQQVGADVYRIDLSMVVSKYIGETEKNLAEVFDQAQHRRWILFFDEADALFGKRTATSSSNDRHANQEISYLLQRVEDFPGTVILASNLKGNIDDAFARRFQSSVYFPMPDADQRLRLWEGMVRHTGRLAADVDLAEFAERHELAGGAIANVVRFGAINAMQAGRERIGAADLRKGIAKELRKEGRTV</sequence>
<dbReference type="CDD" id="cd19481">
    <property type="entry name" value="RecA-like_protease"/>
    <property type="match status" value="1"/>
</dbReference>
<evidence type="ECO:0000256" key="2">
    <source>
        <dbReference type="ARBA" id="ARBA00022741"/>
    </source>
</evidence>
<evidence type="ECO:0000256" key="3">
    <source>
        <dbReference type="ARBA" id="ARBA00022840"/>
    </source>
</evidence>
<dbReference type="InterPro" id="IPR050221">
    <property type="entry name" value="26S_Proteasome_ATPase"/>
</dbReference>
<dbReference type="PANTHER" id="PTHR23073">
    <property type="entry name" value="26S PROTEASOME REGULATORY SUBUNIT"/>
    <property type="match status" value="1"/>
</dbReference>
<keyword evidence="3" id="KW-0067">ATP-binding</keyword>
<dbReference type="Pfam" id="PF22977">
    <property type="entry name" value="WHD"/>
    <property type="match status" value="1"/>
</dbReference>
<feature type="domain" description="AAA+ ATPase" evidence="4">
    <location>
        <begin position="249"/>
        <end position="381"/>
    </location>
</feature>
<comment type="similarity">
    <text evidence="1">Belongs to the AAA ATPase family.</text>
</comment>
<keyword evidence="2" id="KW-0547">Nucleotide-binding</keyword>
<dbReference type="InterPro" id="IPR027417">
    <property type="entry name" value="P-loop_NTPase"/>
</dbReference>
<dbReference type="InterPro" id="IPR003593">
    <property type="entry name" value="AAA+_ATPase"/>
</dbReference>
<keyword evidence="6" id="KW-1185">Reference proteome</keyword>
<dbReference type="InterPro" id="IPR054472">
    <property type="entry name" value="WHD"/>
</dbReference>
<protein>
    <recommendedName>
        <fullName evidence="4">AAA+ ATPase domain-containing protein</fullName>
    </recommendedName>
</protein>
<evidence type="ECO:0000259" key="4">
    <source>
        <dbReference type="SMART" id="SM00382"/>
    </source>
</evidence>
<evidence type="ECO:0000256" key="1">
    <source>
        <dbReference type="ARBA" id="ARBA00006914"/>
    </source>
</evidence>
<proteinExistence type="inferred from homology"/>